<comment type="caution">
    <text evidence="1">The sequence shown here is derived from an EMBL/GenBank/DDBJ whole genome shotgun (WGS) entry which is preliminary data.</text>
</comment>
<organism evidence="1 2">
    <name type="scientific">Claviceps pazoutovae</name>
    <dbReference type="NCBI Taxonomy" id="1649127"/>
    <lineage>
        <taxon>Eukaryota</taxon>
        <taxon>Fungi</taxon>
        <taxon>Dikarya</taxon>
        <taxon>Ascomycota</taxon>
        <taxon>Pezizomycotina</taxon>
        <taxon>Sordariomycetes</taxon>
        <taxon>Hypocreomycetidae</taxon>
        <taxon>Hypocreales</taxon>
        <taxon>Clavicipitaceae</taxon>
        <taxon>Claviceps</taxon>
    </lineage>
</organism>
<dbReference type="OrthoDB" id="9985428at2759"/>
<evidence type="ECO:0000313" key="2">
    <source>
        <dbReference type="Proteomes" id="UP000706124"/>
    </source>
</evidence>
<dbReference type="AlphaFoldDB" id="A0A9P7SLT9"/>
<name>A0A9P7SLT9_9HYPO</name>
<gene>
    <name evidence="1" type="ORF">E4U60_003739</name>
</gene>
<reference evidence="1 2" key="1">
    <citation type="journal article" date="2020" name="bioRxiv">
        <title>Whole genome comparisons of ergot fungi reveals the divergence and evolution of species within the genus Claviceps are the result of varying mechanisms driving genome evolution and host range expansion.</title>
        <authorList>
            <person name="Wyka S.A."/>
            <person name="Mondo S.J."/>
            <person name="Liu M."/>
            <person name="Dettman J."/>
            <person name="Nalam V."/>
            <person name="Broders K.D."/>
        </authorList>
    </citation>
    <scope>NUCLEOTIDE SEQUENCE [LARGE SCALE GENOMIC DNA]</scope>
    <source>
        <strain evidence="1 2">CCC 1485</strain>
    </source>
</reference>
<sequence>MTDFQITRHTQSQSRPEFRIVSGDPVKVALSNAAADSIKSAAIGGERIRVPFICAVSRNGPGSRHRDMRATYEEDFHHRSNLFDTLIQPRLGIDALDSKR</sequence>
<protein>
    <submittedName>
        <fullName evidence="1">Uncharacterized protein</fullName>
    </submittedName>
</protein>
<accession>A0A9P7SLT9</accession>
<proteinExistence type="predicted"/>
<keyword evidence="2" id="KW-1185">Reference proteome</keyword>
<dbReference type="EMBL" id="SRPO01000003">
    <property type="protein sequence ID" value="KAG5949592.1"/>
    <property type="molecule type" value="Genomic_DNA"/>
</dbReference>
<evidence type="ECO:0000313" key="1">
    <source>
        <dbReference type="EMBL" id="KAG5949592.1"/>
    </source>
</evidence>
<dbReference type="Proteomes" id="UP000706124">
    <property type="component" value="Unassembled WGS sequence"/>
</dbReference>